<evidence type="ECO:0000313" key="7">
    <source>
        <dbReference type="Proteomes" id="UP000004814"/>
    </source>
</evidence>
<dbReference type="SMART" id="SM00862">
    <property type="entry name" value="Trans_reg_C"/>
    <property type="match status" value="1"/>
</dbReference>
<dbReference type="RefSeq" id="WP_006756746.1">
    <property type="nucleotide sequence ID" value="NZ_ABLK01000013.1"/>
</dbReference>
<feature type="modified residue" description="4-aspartylphosphate" evidence="2">
    <location>
        <position position="63"/>
    </location>
</feature>
<evidence type="ECO:0000256" key="3">
    <source>
        <dbReference type="PROSITE-ProRule" id="PRU01091"/>
    </source>
</evidence>
<organism evidence="6 7">
    <name type="scientific">Burkholderia ambifaria MEX-5</name>
    <dbReference type="NCBI Taxonomy" id="396597"/>
    <lineage>
        <taxon>Bacteria</taxon>
        <taxon>Pseudomonadati</taxon>
        <taxon>Pseudomonadota</taxon>
        <taxon>Betaproteobacteria</taxon>
        <taxon>Burkholderiales</taxon>
        <taxon>Burkholderiaceae</taxon>
        <taxon>Burkholderia</taxon>
        <taxon>Burkholderia cepacia complex</taxon>
    </lineage>
</organism>
<evidence type="ECO:0000259" key="5">
    <source>
        <dbReference type="PROSITE" id="PS51755"/>
    </source>
</evidence>
<dbReference type="GO" id="GO:0000156">
    <property type="term" value="F:phosphorelay response regulator activity"/>
    <property type="evidence" value="ECO:0007669"/>
    <property type="project" value="TreeGrafter"/>
</dbReference>
<dbReference type="Pfam" id="PF00072">
    <property type="entry name" value="Response_reg"/>
    <property type="match status" value="1"/>
</dbReference>
<evidence type="ECO:0000256" key="2">
    <source>
        <dbReference type="PROSITE-ProRule" id="PRU00169"/>
    </source>
</evidence>
<dbReference type="Proteomes" id="UP000004814">
    <property type="component" value="Unassembled WGS sequence"/>
</dbReference>
<dbReference type="PATRIC" id="fig|396597.7.peg.7715"/>
<gene>
    <name evidence="6" type="ORF">BamMEX5DRAFT_0707</name>
</gene>
<name>B1SYU1_9BURK</name>
<accession>B1SYU1</accession>
<dbReference type="Gene3D" id="1.10.10.10">
    <property type="entry name" value="Winged helix-like DNA-binding domain superfamily/Winged helix DNA-binding domain"/>
    <property type="match status" value="1"/>
</dbReference>
<feature type="DNA-binding region" description="OmpR/PhoB-type" evidence="3">
    <location>
        <begin position="139"/>
        <end position="240"/>
    </location>
</feature>
<dbReference type="InterPro" id="IPR011006">
    <property type="entry name" value="CheY-like_superfamily"/>
</dbReference>
<dbReference type="GO" id="GO:0000976">
    <property type="term" value="F:transcription cis-regulatory region binding"/>
    <property type="evidence" value="ECO:0007669"/>
    <property type="project" value="TreeGrafter"/>
</dbReference>
<dbReference type="InterPro" id="IPR001789">
    <property type="entry name" value="Sig_transdc_resp-reg_receiver"/>
</dbReference>
<dbReference type="Gene3D" id="3.40.50.2300">
    <property type="match status" value="1"/>
</dbReference>
<sequence length="242" mass="26414">MSDLPSSSAAGQPLVLIAEDDADIADILTAYLSRSGLRSVRAANGRDALALHLQLRPDLMLLDVQMPLVDGWKVLAEIRHRGNTPVIMLTALDQDIDKLTGLRIGADDYVVKPFNPAEVVARVQAVLRRSMPGSRGDKQQVLRAAPFEIDLERHEATVDVAGVPHSLLLTLTEFKLLTQLARAPQRVFSRAELMSACLQEGDALERTVDSHISKLRRKLDDLGVSGVLVSVRGVGYKLRSGE</sequence>
<dbReference type="GO" id="GO:0005829">
    <property type="term" value="C:cytosol"/>
    <property type="evidence" value="ECO:0007669"/>
    <property type="project" value="TreeGrafter"/>
</dbReference>
<dbReference type="Gene3D" id="6.10.250.690">
    <property type="match status" value="1"/>
</dbReference>
<dbReference type="InterPro" id="IPR039420">
    <property type="entry name" value="WalR-like"/>
</dbReference>
<dbReference type="CDD" id="cd00383">
    <property type="entry name" value="trans_reg_C"/>
    <property type="match status" value="1"/>
</dbReference>
<dbReference type="GO" id="GO:0006355">
    <property type="term" value="P:regulation of DNA-templated transcription"/>
    <property type="evidence" value="ECO:0007669"/>
    <property type="project" value="InterPro"/>
</dbReference>
<dbReference type="InterPro" id="IPR036388">
    <property type="entry name" value="WH-like_DNA-bd_sf"/>
</dbReference>
<dbReference type="InterPro" id="IPR001867">
    <property type="entry name" value="OmpR/PhoB-type_DNA-bd"/>
</dbReference>
<dbReference type="PANTHER" id="PTHR48111">
    <property type="entry name" value="REGULATOR OF RPOS"/>
    <property type="match status" value="1"/>
</dbReference>
<dbReference type="EMBL" id="ABLK01000013">
    <property type="protein sequence ID" value="EDT43526.1"/>
    <property type="molecule type" value="Genomic_DNA"/>
</dbReference>
<dbReference type="InterPro" id="IPR016032">
    <property type="entry name" value="Sig_transdc_resp-reg_C-effctor"/>
</dbReference>
<dbReference type="SUPFAM" id="SSF46894">
    <property type="entry name" value="C-terminal effector domain of the bipartite response regulators"/>
    <property type="match status" value="1"/>
</dbReference>
<dbReference type="PROSITE" id="PS50110">
    <property type="entry name" value="RESPONSE_REGULATORY"/>
    <property type="match status" value="1"/>
</dbReference>
<evidence type="ECO:0000256" key="1">
    <source>
        <dbReference type="ARBA" id="ARBA00023125"/>
    </source>
</evidence>
<proteinExistence type="predicted"/>
<dbReference type="SUPFAM" id="SSF52172">
    <property type="entry name" value="CheY-like"/>
    <property type="match status" value="1"/>
</dbReference>
<dbReference type="CDD" id="cd17574">
    <property type="entry name" value="REC_OmpR"/>
    <property type="match status" value="1"/>
</dbReference>
<keyword evidence="1 3" id="KW-0238">DNA-binding</keyword>
<protein>
    <submittedName>
        <fullName evidence="6">Two component transcriptional regulator, winged helix family</fullName>
    </submittedName>
</protein>
<dbReference type="AlphaFoldDB" id="B1SYU1"/>
<dbReference type="PROSITE" id="PS51755">
    <property type="entry name" value="OMPR_PHOB"/>
    <property type="match status" value="1"/>
</dbReference>
<evidence type="ECO:0000259" key="4">
    <source>
        <dbReference type="PROSITE" id="PS50110"/>
    </source>
</evidence>
<evidence type="ECO:0000313" key="6">
    <source>
        <dbReference type="EMBL" id="EDT43526.1"/>
    </source>
</evidence>
<comment type="caution">
    <text evidence="6">The sequence shown here is derived from an EMBL/GenBank/DDBJ whole genome shotgun (WGS) entry which is preliminary data.</text>
</comment>
<dbReference type="SMART" id="SM00448">
    <property type="entry name" value="REC"/>
    <property type="match status" value="1"/>
</dbReference>
<keyword evidence="2" id="KW-0597">Phosphoprotein</keyword>
<feature type="domain" description="Response regulatory" evidence="4">
    <location>
        <begin position="14"/>
        <end position="127"/>
    </location>
</feature>
<reference evidence="6 7" key="1">
    <citation type="submission" date="2008-03" db="EMBL/GenBank/DDBJ databases">
        <title>Sequencing of the draft genome and assembly of Burkholderia ambifaria MEX-5.</title>
        <authorList>
            <consortium name="US DOE Joint Genome Institute (JGI-PGF)"/>
            <person name="Copeland A."/>
            <person name="Lucas S."/>
            <person name="Lapidus A."/>
            <person name="Glavina del Rio T."/>
            <person name="Dalin E."/>
            <person name="Tice H."/>
            <person name="Bruce D."/>
            <person name="Goodwin L."/>
            <person name="Pitluck S."/>
            <person name="Larimer F."/>
            <person name="Land M.L."/>
            <person name="Hauser L."/>
            <person name="Tiedje J."/>
            <person name="Richardson P."/>
        </authorList>
    </citation>
    <scope>NUCLEOTIDE SEQUENCE [LARGE SCALE GENOMIC DNA]</scope>
    <source>
        <strain evidence="6 7">MEX-5</strain>
    </source>
</reference>
<dbReference type="Pfam" id="PF00486">
    <property type="entry name" value="Trans_reg_C"/>
    <property type="match status" value="1"/>
</dbReference>
<feature type="domain" description="OmpR/PhoB-type" evidence="5">
    <location>
        <begin position="139"/>
        <end position="240"/>
    </location>
</feature>
<dbReference type="GO" id="GO:0032993">
    <property type="term" value="C:protein-DNA complex"/>
    <property type="evidence" value="ECO:0007669"/>
    <property type="project" value="TreeGrafter"/>
</dbReference>
<dbReference type="PANTHER" id="PTHR48111:SF59">
    <property type="entry name" value="TRANSCRIPTIONAL REGULATORY PROTEIN BAER"/>
    <property type="match status" value="1"/>
</dbReference>